<reference evidence="3" key="2">
    <citation type="submission" date="2025-05" db="UniProtKB">
        <authorList>
            <consortium name="EnsemblMetazoa"/>
        </authorList>
    </citation>
    <scope>IDENTIFICATION</scope>
    <source>
        <strain evidence="3">Foshan</strain>
    </source>
</reference>
<dbReference type="PANTHER" id="PTHR47331:SF1">
    <property type="entry name" value="GAG-LIKE PROTEIN"/>
    <property type="match status" value="1"/>
</dbReference>
<dbReference type="Pfam" id="PF18701">
    <property type="entry name" value="DUF5641"/>
    <property type="match status" value="1"/>
</dbReference>
<dbReference type="InterPro" id="IPR005312">
    <property type="entry name" value="DUF1759"/>
</dbReference>
<dbReference type="PANTHER" id="PTHR47331">
    <property type="entry name" value="PHD-TYPE DOMAIN-CONTAINING PROTEIN"/>
    <property type="match status" value="1"/>
</dbReference>
<dbReference type="EnsemblMetazoa" id="AALFPA23_019024.R28002">
    <property type="protein sequence ID" value="AALFPA23_019024.P28002"/>
    <property type="gene ID" value="AALFPA23_019024"/>
</dbReference>
<dbReference type="Gene3D" id="3.30.420.10">
    <property type="entry name" value="Ribonuclease H-like superfamily/Ribonuclease H"/>
    <property type="match status" value="1"/>
</dbReference>
<keyword evidence="4" id="KW-1185">Reference proteome</keyword>
<dbReference type="SUPFAM" id="SSF56672">
    <property type="entry name" value="DNA/RNA polymerases"/>
    <property type="match status" value="1"/>
</dbReference>
<dbReference type="InterPro" id="IPR001584">
    <property type="entry name" value="Integrase_cat-core"/>
</dbReference>
<evidence type="ECO:0000256" key="1">
    <source>
        <dbReference type="SAM" id="MobiDB-lite"/>
    </source>
</evidence>
<dbReference type="InterPro" id="IPR036397">
    <property type="entry name" value="RNaseH_sf"/>
</dbReference>
<proteinExistence type="predicted"/>
<dbReference type="InterPro" id="IPR043502">
    <property type="entry name" value="DNA/RNA_pol_sf"/>
</dbReference>
<sequence>MTKKKMLQLVQKRTNILAALDRCEEFSQNCDAEKDHYEITLRIESMDKLWSSFEDVQSDIECHDESVQGEPQHMATREKFESKFFRVKGVLLSKIPDTPNPHSTHQQSQPNSSHLAAVKLPTINLPEFSGDYNQWLTFHDTFIALIHSSTELSTVQKFHYLRAAVKGEAAQLIESLTISSMNYAVAWQVLVDRYSNTYLLKKRHLQTMLDHPKMKRESANGLHGLIDAFEKHTKILKQLQEPVDGWSTILAHLLCARLDDVTLKLWEDHASTLTEPNYTALIEFLQRRTRVLESLSVNSSQAAQSTSSQPLPSKRFGPAKVYTHAASDERIFKCVACSLNHRLVECIEFLKMPLEKRLDLVNSNRLCSNCFRTDHFVKNCQSKFRCKTCRGKHHTMIHPGFPNSNTVSNVATSRGSEDSENGSPTTIVNTVAVGCSTFLMTAVVKVVDRHGNELFARAMLDSGSMSNLMTERLAQLLRVKGQKVKIDVHGVGTGVVKCSQTVSVEVRSRLTDFAMTMEFLVLNKVTAKQPVESISTHSWTIPENVSLADPKFNVRGEVDLILGVQHFFSLFGQTPPIHLGPNLPLVVETVFGWVIAGSASLQPHSRITISNCATAEPLCRLIERFWEVEELADRKQLSIEEEDCEELYNTTTTRDEEGRYVVRMPKKPMIDQMLGESKSSALHRFNLLEKRLERNEELRTAYHKFLREYLDLQHMELVPDSEQQPKRSFYLPHHPVLKASSTTTKLRVVFDGSAKTSTGCSLNEALLVGPVVQDELLHIVIRFRKYAVALVGDIEKMYRQVTVHPEDRSLQQILWRFDTSEPIRTYQLRTVTYGLAPSSYLATKTLLRLAEDEGQHYPKAAPLVPKCYYVDDFIGGDDTVEEAITLRNEMGDLMAKGGLPLRKWTSNRLEVLQGLPQDQIGTQSSIKFDPDETVKTLGITWEPESDCLKFDISIKENDGPLTKRKIQSCIAQLYDPLGLISPVVISAKIIMQRLWLIPIGWDDEVPKDLQELWQEFRPQINELAACKVDRFIFLPNAVSVQLHCFADASKVAYGCCIYARSVDEHGTVKVQLVSAKSRVAPLKRLSIPRLELCAAQLAARLYTKVTQALELEFDAVHFWSDSTVVLDWLRAPSYHWKTFVANRVSEIQTTTHNAPWKHVPGTQNPADLVSRGMHVSDFLESSLWHHGPEWLGTSEENWPQQKELEPAPEDQMERETVAAVAACTVKINPIFSRYSHFTKLIRVTAWISRFRRNCQSRHLGQHPHLDTTLSVEELESAKHQLVRLVQSETYQQEIKDLSTGKLVSPKSTIRNLLPFCDEKGILRVGGRLRHSNEPYETKHPALLPGNHPFTKLLARHYHHKLLHGGPRLMLAVIRENYWPVNGKRLLRGITRSCYECTRTNPVPVRQPMGQLPASRVTPSRAFFHTGVDYCGPIYLRPPHRKAAPIKAYICVFVCFTSKATHLELVGDLSTASFMSALRRFIARRGKPAHIHSDNGKNFIGARNELHEIYQRLQNQSDLNHIRDNLAMEGISWHLIPPKAPNFGGLWESAVKIAKRHLQRQLRDSLLSYEEMSTVLAQIESCMNSRPLCALSEDTSDLSALTPGHFLIGTSLHALPDPDLREIPINRLDRFQRLQEKTQQFWFQWRNDYLKELQRDSKPFRCPSTTLRTGTMVILRDDSLPPTKWPLARILEANPGGDGVVRVVVVRTSSGIYKRPASQICLLPADDQQSFSAISDTAKHDVDDDSEC</sequence>
<dbReference type="SUPFAM" id="SSF53098">
    <property type="entry name" value="Ribonuclease H-like"/>
    <property type="match status" value="1"/>
</dbReference>
<evidence type="ECO:0000313" key="3">
    <source>
        <dbReference type="EnsemblMetazoa" id="AALFPA23_019024.P28002"/>
    </source>
</evidence>
<feature type="region of interest" description="Disordered" evidence="1">
    <location>
        <begin position="400"/>
        <end position="423"/>
    </location>
</feature>
<reference evidence="4" key="1">
    <citation type="journal article" date="2015" name="Proc. Natl. Acad. Sci. U.S.A.">
        <title>Genome sequence of the Asian Tiger mosquito, Aedes albopictus, reveals insights into its biology, genetics, and evolution.</title>
        <authorList>
            <person name="Chen X.G."/>
            <person name="Jiang X."/>
            <person name="Gu J."/>
            <person name="Xu M."/>
            <person name="Wu Y."/>
            <person name="Deng Y."/>
            <person name="Zhang C."/>
            <person name="Bonizzoni M."/>
            <person name="Dermauw W."/>
            <person name="Vontas J."/>
            <person name="Armbruster P."/>
            <person name="Huang X."/>
            <person name="Yang Y."/>
            <person name="Zhang H."/>
            <person name="He W."/>
            <person name="Peng H."/>
            <person name="Liu Y."/>
            <person name="Wu K."/>
            <person name="Chen J."/>
            <person name="Lirakis M."/>
            <person name="Topalis P."/>
            <person name="Van Leeuwen T."/>
            <person name="Hall A.B."/>
            <person name="Jiang X."/>
            <person name="Thorpe C."/>
            <person name="Mueller R.L."/>
            <person name="Sun C."/>
            <person name="Waterhouse R.M."/>
            <person name="Yan G."/>
            <person name="Tu Z.J."/>
            <person name="Fang X."/>
            <person name="James A.A."/>
        </authorList>
    </citation>
    <scope>NUCLEOTIDE SEQUENCE [LARGE SCALE GENOMIC DNA]</scope>
    <source>
        <strain evidence="4">Foshan</strain>
    </source>
</reference>
<accession>A0ABM1ZJC1</accession>
<dbReference type="CDD" id="cd01644">
    <property type="entry name" value="RT_pepA17"/>
    <property type="match status" value="1"/>
</dbReference>
<dbReference type="PROSITE" id="PS50994">
    <property type="entry name" value="INTEGRASE"/>
    <property type="match status" value="1"/>
</dbReference>
<evidence type="ECO:0000259" key="2">
    <source>
        <dbReference type="PROSITE" id="PS50994"/>
    </source>
</evidence>
<dbReference type="Pfam" id="PF03564">
    <property type="entry name" value="DUF1759"/>
    <property type="match status" value="1"/>
</dbReference>
<dbReference type="InterPro" id="IPR040676">
    <property type="entry name" value="DUF5641"/>
</dbReference>
<feature type="domain" description="Integrase catalytic" evidence="2">
    <location>
        <begin position="1414"/>
        <end position="1610"/>
    </location>
</feature>
<dbReference type="InterPro" id="IPR012337">
    <property type="entry name" value="RNaseH-like_sf"/>
</dbReference>
<dbReference type="Pfam" id="PF05380">
    <property type="entry name" value="Peptidase_A17"/>
    <property type="match status" value="1"/>
</dbReference>
<protein>
    <recommendedName>
        <fullName evidence="2">Integrase catalytic domain-containing protein</fullName>
    </recommendedName>
</protein>
<dbReference type="RefSeq" id="XP_062709037.1">
    <property type="nucleotide sequence ID" value="XM_062853053.1"/>
</dbReference>
<evidence type="ECO:0000313" key="4">
    <source>
        <dbReference type="Proteomes" id="UP000069940"/>
    </source>
</evidence>
<dbReference type="Proteomes" id="UP000069940">
    <property type="component" value="Unassembled WGS sequence"/>
</dbReference>
<feature type="compositionally biased region" description="Polar residues" evidence="1">
    <location>
        <begin position="402"/>
        <end position="414"/>
    </location>
</feature>
<name>A0ABM1ZJC1_AEDAL</name>
<dbReference type="InterPro" id="IPR008042">
    <property type="entry name" value="Retrotrans_Pao"/>
</dbReference>
<dbReference type="GeneID" id="134288374"/>
<organism evidence="3 4">
    <name type="scientific">Aedes albopictus</name>
    <name type="common">Asian tiger mosquito</name>
    <name type="synonym">Stegomyia albopicta</name>
    <dbReference type="NCBI Taxonomy" id="7160"/>
    <lineage>
        <taxon>Eukaryota</taxon>
        <taxon>Metazoa</taxon>
        <taxon>Ecdysozoa</taxon>
        <taxon>Arthropoda</taxon>
        <taxon>Hexapoda</taxon>
        <taxon>Insecta</taxon>
        <taxon>Pterygota</taxon>
        <taxon>Neoptera</taxon>
        <taxon>Endopterygota</taxon>
        <taxon>Diptera</taxon>
        <taxon>Nematocera</taxon>
        <taxon>Culicoidea</taxon>
        <taxon>Culicidae</taxon>
        <taxon>Culicinae</taxon>
        <taxon>Aedini</taxon>
        <taxon>Aedes</taxon>
        <taxon>Stegomyia</taxon>
    </lineage>
</organism>